<organism evidence="5 6">
    <name type="scientific">Pseudomonas neustonica</name>
    <dbReference type="NCBI Taxonomy" id="2487346"/>
    <lineage>
        <taxon>Bacteria</taxon>
        <taxon>Pseudomonadati</taxon>
        <taxon>Pseudomonadota</taxon>
        <taxon>Gammaproteobacteria</taxon>
        <taxon>Pseudomonadales</taxon>
        <taxon>Pseudomonadaceae</taxon>
        <taxon>Pseudomonas</taxon>
    </lineage>
</organism>
<dbReference type="PANTHER" id="PTHR47199">
    <property type="entry name" value="PHOTOSYSTEM II STABILITY/ASSEMBLY FACTOR HCF136, CHLOROPLASTIC"/>
    <property type="match status" value="1"/>
</dbReference>
<proteinExistence type="predicted"/>
<evidence type="ECO:0000256" key="3">
    <source>
        <dbReference type="SAM" id="SignalP"/>
    </source>
</evidence>
<dbReference type="RefSeq" id="WP_123888956.1">
    <property type="nucleotide sequence ID" value="NZ_RKKU01000006.1"/>
</dbReference>
<feature type="signal peptide" evidence="3">
    <location>
        <begin position="1"/>
        <end position="45"/>
    </location>
</feature>
<feature type="chain" id="PRO_5047546629" description="Photosynthesis system II assembly factor Ycf48/Hcf136-like domain-containing protein" evidence="3">
    <location>
        <begin position="46"/>
        <end position="373"/>
    </location>
</feature>
<accession>A0ABX9XJ90</accession>
<sequence>MRKPVNWRAPFMVRANSLQPTSKQNFPFRSVFSTLALSVAVASFAAPGVSLAEAAEDIKPAVESELSASDLLLDAAKAGERLVAVGSRGHIVYSDDQGGSWKQAAVPVRQLLTAVFFVDDKSGWAVGHDSLILHTADGGATWAMQYRDPELDVPVDPDGPSLLERPLMDVWFRDAQTGFAVGAYGIFLRTDDGGENWEDVSDVVDNPDGFHYNSIAEVKGAGLFLAGEMGTMYRSADYGDTWETLTDSPYDGSWFGVSGTNQNNVVLVWGLRGNMFRSADFGDSWDQVVLKTQNNNTLGATLLGGSVSESGELAVVGAGGVVVISHDDGKTFSVSTRPDRIALASAKVLENGQILLVGQHGVSTAAANGLKVN</sequence>
<evidence type="ECO:0000313" key="6">
    <source>
        <dbReference type="Proteomes" id="UP000275199"/>
    </source>
</evidence>
<dbReference type="Pfam" id="PF14870">
    <property type="entry name" value="PSII_BNR"/>
    <property type="match status" value="2"/>
</dbReference>
<protein>
    <recommendedName>
        <fullName evidence="4">Photosynthesis system II assembly factor Ycf48/Hcf136-like domain-containing protein</fullName>
    </recommendedName>
</protein>
<feature type="domain" description="Photosynthesis system II assembly factor Ycf48/Hcf136-like" evidence="4">
    <location>
        <begin position="164"/>
        <end position="293"/>
    </location>
</feature>
<keyword evidence="2" id="KW-0604">Photosystem II</keyword>
<dbReference type="InterPro" id="IPR036278">
    <property type="entry name" value="Sialidase_sf"/>
</dbReference>
<gene>
    <name evidence="5" type="ORF">EF096_07200</name>
</gene>
<evidence type="ECO:0000256" key="1">
    <source>
        <dbReference type="ARBA" id="ARBA00022531"/>
    </source>
</evidence>
<reference evidence="5 6" key="1">
    <citation type="submission" date="2018-11" db="EMBL/GenBank/DDBJ databases">
        <authorList>
            <person name="Jang G.I."/>
            <person name="Hwang C.Y."/>
        </authorList>
    </citation>
    <scope>NUCLEOTIDE SEQUENCE [LARGE SCALE GENOMIC DNA]</scope>
    <source>
        <strain evidence="5 6">SSM26</strain>
    </source>
</reference>
<evidence type="ECO:0000256" key="2">
    <source>
        <dbReference type="ARBA" id="ARBA00023276"/>
    </source>
</evidence>
<dbReference type="EMBL" id="RKKU01000006">
    <property type="protein sequence ID" value="ROZ85853.1"/>
    <property type="molecule type" value="Genomic_DNA"/>
</dbReference>
<dbReference type="Proteomes" id="UP000275199">
    <property type="component" value="Unassembled WGS sequence"/>
</dbReference>
<evidence type="ECO:0000259" key="4">
    <source>
        <dbReference type="Pfam" id="PF14870"/>
    </source>
</evidence>
<feature type="domain" description="Photosynthesis system II assembly factor Ycf48/Hcf136-like" evidence="4">
    <location>
        <begin position="100"/>
        <end position="146"/>
    </location>
</feature>
<comment type="caution">
    <text evidence="5">The sequence shown here is derived from an EMBL/GenBank/DDBJ whole genome shotgun (WGS) entry which is preliminary data.</text>
</comment>
<dbReference type="SUPFAM" id="SSF50939">
    <property type="entry name" value="Sialidases"/>
    <property type="match status" value="1"/>
</dbReference>
<dbReference type="InterPro" id="IPR015943">
    <property type="entry name" value="WD40/YVTN_repeat-like_dom_sf"/>
</dbReference>
<keyword evidence="3" id="KW-0732">Signal</keyword>
<dbReference type="CDD" id="cd15482">
    <property type="entry name" value="Sialidase_non-viral"/>
    <property type="match status" value="2"/>
</dbReference>
<dbReference type="InterPro" id="IPR028203">
    <property type="entry name" value="PSII_CF48-like_dom"/>
</dbReference>
<keyword evidence="1" id="KW-0602">Photosynthesis</keyword>
<keyword evidence="6" id="KW-1185">Reference proteome</keyword>
<dbReference type="PANTHER" id="PTHR47199:SF2">
    <property type="entry name" value="PHOTOSYSTEM II STABILITY_ASSEMBLY FACTOR HCF136, CHLOROPLASTIC"/>
    <property type="match status" value="1"/>
</dbReference>
<dbReference type="Gene3D" id="2.130.10.10">
    <property type="entry name" value="YVTN repeat-like/Quinoprotein amine dehydrogenase"/>
    <property type="match status" value="1"/>
</dbReference>
<name>A0ABX9XJ90_9PSED</name>
<evidence type="ECO:0000313" key="5">
    <source>
        <dbReference type="EMBL" id="ROZ85853.1"/>
    </source>
</evidence>